<feature type="transmembrane region" description="Helical" evidence="10">
    <location>
        <begin position="286"/>
        <end position="305"/>
    </location>
</feature>
<evidence type="ECO:0000256" key="5">
    <source>
        <dbReference type="ARBA" id="ARBA00022741"/>
    </source>
</evidence>
<dbReference type="InterPro" id="IPR003593">
    <property type="entry name" value="AAA+_ATPase"/>
</dbReference>
<keyword evidence="6 13" id="KW-0067">ATP-binding</keyword>
<reference evidence="14" key="1">
    <citation type="submission" date="2019-04" db="EMBL/GenBank/DDBJ databases">
        <title>Nocardioides xinjiangensis sp. nov.</title>
        <authorList>
            <person name="Liu S."/>
        </authorList>
    </citation>
    <scope>NUCLEOTIDE SEQUENCE [LARGE SCALE GENOMIC DNA]</scope>
    <source>
        <strain evidence="14">18</strain>
    </source>
</reference>
<keyword evidence="4 10" id="KW-0812">Transmembrane</keyword>
<evidence type="ECO:0000256" key="3">
    <source>
        <dbReference type="ARBA" id="ARBA00022475"/>
    </source>
</evidence>
<dbReference type="SUPFAM" id="SSF52540">
    <property type="entry name" value="P-loop containing nucleoside triphosphate hydrolases"/>
    <property type="match status" value="1"/>
</dbReference>
<dbReference type="GO" id="GO:0034040">
    <property type="term" value="F:ATPase-coupled lipid transmembrane transporter activity"/>
    <property type="evidence" value="ECO:0007669"/>
    <property type="project" value="TreeGrafter"/>
</dbReference>
<dbReference type="InterPro" id="IPR011527">
    <property type="entry name" value="ABC1_TM_dom"/>
</dbReference>
<dbReference type="PROSITE" id="PS50929">
    <property type="entry name" value="ABC_TM1F"/>
    <property type="match status" value="1"/>
</dbReference>
<keyword evidence="2" id="KW-0813">Transport</keyword>
<accession>A0A4S8Q228</accession>
<dbReference type="InterPro" id="IPR003439">
    <property type="entry name" value="ABC_transporter-like_ATP-bd"/>
</dbReference>
<evidence type="ECO:0000259" key="12">
    <source>
        <dbReference type="PROSITE" id="PS50929"/>
    </source>
</evidence>
<dbReference type="PANTHER" id="PTHR24221:SF654">
    <property type="entry name" value="ATP-BINDING CASSETTE SUB-FAMILY B MEMBER 6"/>
    <property type="match status" value="1"/>
</dbReference>
<evidence type="ECO:0000313" key="13">
    <source>
        <dbReference type="EMBL" id="THV34629.1"/>
    </source>
</evidence>
<dbReference type="RefSeq" id="WP_136537115.1">
    <property type="nucleotide sequence ID" value="NZ_STGY01000079.1"/>
</dbReference>
<keyword evidence="14" id="KW-1185">Reference proteome</keyword>
<dbReference type="FunFam" id="3.40.50.300:FF:000299">
    <property type="entry name" value="ABC transporter ATP-binding protein/permease"/>
    <property type="match status" value="1"/>
</dbReference>
<dbReference type="GO" id="GO:0140359">
    <property type="term" value="F:ABC-type transporter activity"/>
    <property type="evidence" value="ECO:0007669"/>
    <property type="project" value="InterPro"/>
</dbReference>
<evidence type="ECO:0000259" key="11">
    <source>
        <dbReference type="PROSITE" id="PS50893"/>
    </source>
</evidence>
<sequence>MSEQTNAESNPFATLKRGLQLSPELKRGLGFTIFLAAVTALGRLVVPVSAQKVLDNGLFAEAGPNAAYVITVIALGAVVLGITTAANFLMNRRLFIVSETALANLRRRTFRHIHDLSMLHQQSERRGALTARVTTDIDQVSQFLQQGGMVLVTSSAQIVAATVVMAIYSWQLTIAVWIVFIPVTWLIKWLQGHLAAAYTNVRVSVSKMLSAVSESVVGAGVVRAYGVGARTSARLDESIEEHRGDQLKAIRRSAVSFGAGELVYFGVNAIVVILGAFLVADGSMSVGELTAFLFLVVLFTQPVVIGTETLNEAQNAVSGWRRVLDILDTAPDVADPKDGADLPEGPVGVRFEGVRFAYPGGEEVLHGIDVDIAPNRKVAVVGETGSGKTTFAKLLTRLMDPTGGRVVLGETPLTDVKFSSLRSRVTMVPQEGFLFNGTLAYNVRFAKPELTDAEIYVAFSELGLTDWVEALPNGLETELGESGANVSVGERQLVSLVRAYVSDPDLLVLDEATSAVDPATELRLSSALDAVTRGRTTVIIAHRLSTAETSDEVLVFDAGNLVQHGPHADLVQEENSIYAGLHNSWIEQTRSS</sequence>
<dbReference type="PROSITE" id="PS50893">
    <property type="entry name" value="ABC_TRANSPORTER_2"/>
    <property type="match status" value="1"/>
</dbReference>
<evidence type="ECO:0000313" key="14">
    <source>
        <dbReference type="Proteomes" id="UP000308760"/>
    </source>
</evidence>
<evidence type="ECO:0000256" key="8">
    <source>
        <dbReference type="ARBA" id="ARBA00023136"/>
    </source>
</evidence>
<dbReference type="AlphaFoldDB" id="A0A4S8Q228"/>
<feature type="domain" description="ABC transporter" evidence="11">
    <location>
        <begin position="349"/>
        <end position="583"/>
    </location>
</feature>
<evidence type="ECO:0000256" key="4">
    <source>
        <dbReference type="ARBA" id="ARBA00022692"/>
    </source>
</evidence>
<dbReference type="SUPFAM" id="SSF90123">
    <property type="entry name" value="ABC transporter transmembrane region"/>
    <property type="match status" value="1"/>
</dbReference>
<evidence type="ECO:0000256" key="9">
    <source>
        <dbReference type="ARBA" id="ARBA00061644"/>
    </source>
</evidence>
<protein>
    <submittedName>
        <fullName evidence="13">ABC transporter ATP-binding protein</fullName>
    </submittedName>
</protein>
<keyword evidence="8 10" id="KW-0472">Membrane</keyword>
<feature type="transmembrane region" description="Helical" evidence="10">
    <location>
        <begin position="28"/>
        <end position="46"/>
    </location>
</feature>
<dbReference type="CDD" id="cd07346">
    <property type="entry name" value="ABC_6TM_exporters"/>
    <property type="match status" value="1"/>
</dbReference>
<dbReference type="InterPro" id="IPR039421">
    <property type="entry name" value="Type_1_exporter"/>
</dbReference>
<dbReference type="GO" id="GO:0005886">
    <property type="term" value="C:plasma membrane"/>
    <property type="evidence" value="ECO:0007669"/>
    <property type="project" value="UniProtKB-SubCell"/>
</dbReference>
<keyword evidence="7 10" id="KW-1133">Transmembrane helix</keyword>
<feature type="transmembrane region" description="Helical" evidence="10">
    <location>
        <begin position="66"/>
        <end position="89"/>
    </location>
</feature>
<feature type="transmembrane region" description="Helical" evidence="10">
    <location>
        <begin position="262"/>
        <end position="280"/>
    </location>
</feature>
<evidence type="ECO:0000256" key="6">
    <source>
        <dbReference type="ARBA" id="ARBA00022840"/>
    </source>
</evidence>
<dbReference type="Pfam" id="PF00664">
    <property type="entry name" value="ABC_membrane"/>
    <property type="match status" value="1"/>
</dbReference>
<evidence type="ECO:0000256" key="1">
    <source>
        <dbReference type="ARBA" id="ARBA00004651"/>
    </source>
</evidence>
<evidence type="ECO:0000256" key="7">
    <source>
        <dbReference type="ARBA" id="ARBA00022989"/>
    </source>
</evidence>
<dbReference type="InterPro" id="IPR017871">
    <property type="entry name" value="ABC_transporter-like_CS"/>
</dbReference>
<keyword evidence="5" id="KW-0547">Nucleotide-binding</keyword>
<name>A0A4S8Q228_9ACTN</name>
<comment type="similarity">
    <text evidence="9">Belongs to the ABC transporter superfamily. Lipid exporter (TC 3.A.1.106) family.</text>
</comment>
<evidence type="ECO:0000256" key="2">
    <source>
        <dbReference type="ARBA" id="ARBA00022448"/>
    </source>
</evidence>
<feature type="domain" description="ABC transmembrane type-1" evidence="12">
    <location>
        <begin position="31"/>
        <end position="315"/>
    </location>
</feature>
<comment type="subcellular location">
    <subcellularLocation>
        <location evidence="1">Cell membrane</location>
        <topology evidence="1">Multi-pass membrane protein</topology>
    </subcellularLocation>
</comment>
<organism evidence="13 14">
    <name type="scientific">Glycomyces buryatensis</name>
    <dbReference type="NCBI Taxonomy" id="2570927"/>
    <lineage>
        <taxon>Bacteria</taxon>
        <taxon>Bacillati</taxon>
        <taxon>Actinomycetota</taxon>
        <taxon>Actinomycetes</taxon>
        <taxon>Glycomycetales</taxon>
        <taxon>Glycomycetaceae</taxon>
        <taxon>Glycomyces</taxon>
    </lineage>
</organism>
<dbReference type="OrthoDB" id="9806127at2"/>
<dbReference type="Proteomes" id="UP000308760">
    <property type="component" value="Unassembled WGS sequence"/>
</dbReference>
<comment type="caution">
    <text evidence="13">The sequence shown here is derived from an EMBL/GenBank/DDBJ whole genome shotgun (WGS) entry which is preliminary data.</text>
</comment>
<dbReference type="PANTHER" id="PTHR24221">
    <property type="entry name" value="ATP-BINDING CASSETTE SUB-FAMILY B"/>
    <property type="match status" value="1"/>
</dbReference>
<dbReference type="GO" id="GO:0005524">
    <property type="term" value="F:ATP binding"/>
    <property type="evidence" value="ECO:0007669"/>
    <property type="project" value="UniProtKB-KW"/>
</dbReference>
<dbReference type="InterPro" id="IPR027417">
    <property type="entry name" value="P-loop_NTPase"/>
</dbReference>
<dbReference type="Gene3D" id="3.40.50.300">
    <property type="entry name" value="P-loop containing nucleotide triphosphate hydrolases"/>
    <property type="match status" value="1"/>
</dbReference>
<proteinExistence type="inferred from homology"/>
<gene>
    <name evidence="13" type="ORF">FAB82_24090</name>
</gene>
<dbReference type="EMBL" id="STGY01000079">
    <property type="protein sequence ID" value="THV34629.1"/>
    <property type="molecule type" value="Genomic_DNA"/>
</dbReference>
<dbReference type="PROSITE" id="PS00211">
    <property type="entry name" value="ABC_TRANSPORTER_1"/>
    <property type="match status" value="1"/>
</dbReference>
<dbReference type="Gene3D" id="1.20.1560.10">
    <property type="entry name" value="ABC transporter type 1, transmembrane domain"/>
    <property type="match status" value="1"/>
</dbReference>
<reference evidence="13 14" key="2">
    <citation type="submission" date="2019-05" db="EMBL/GenBank/DDBJ databases">
        <title>Glycomyces buryatensis sp. nov.</title>
        <authorList>
            <person name="Nikitina E."/>
        </authorList>
    </citation>
    <scope>NUCLEOTIDE SEQUENCE [LARGE SCALE GENOMIC DNA]</scope>
    <source>
        <strain evidence="13 14">18</strain>
    </source>
</reference>
<evidence type="ECO:0000256" key="10">
    <source>
        <dbReference type="SAM" id="Phobius"/>
    </source>
</evidence>
<keyword evidence="3" id="KW-1003">Cell membrane</keyword>
<dbReference type="GO" id="GO:0016887">
    <property type="term" value="F:ATP hydrolysis activity"/>
    <property type="evidence" value="ECO:0007669"/>
    <property type="project" value="InterPro"/>
</dbReference>
<dbReference type="Pfam" id="PF00005">
    <property type="entry name" value="ABC_tran"/>
    <property type="match status" value="1"/>
</dbReference>
<dbReference type="InterPro" id="IPR036640">
    <property type="entry name" value="ABC1_TM_sf"/>
</dbReference>
<dbReference type="SMART" id="SM00382">
    <property type="entry name" value="AAA"/>
    <property type="match status" value="1"/>
</dbReference>